<accession>A0AB33IQH0</accession>
<evidence type="ECO:0000313" key="3">
    <source>
        <dbReference type="EMBL" id="BFO70118.1"/>
    </source>
</evidence>
<protein>
    <submittedName>
        <fullName evidence="3">TonB-dependent receptor</fullName>
    </submittedName>
</protein>
<name>A0AB33IQH0_9BACT</name>
<gene>
    <name evidence="3" type="ORF">GTC17253_00840</name>
</gene>
<organism evidence="3">
    <name type="scientific">Prevotella sp. GTC17253</name>
    <dbReference type="NCBI Taxonomy" id="3236793"/>
    <lineage>
        <taxon>Bacteria</taxon>
        <taxon>Pseudomonadati</taxon>
        <taxon>Bacteroidota</taxon>
        <taxon>Bacteroidia</taxon>
        <taxon>Bacteroidales</taxon>
        <taxon>Prevotellaceae</taxon>
        <taxon>Prevotella</taxon>
    </lineage>
</organism>
<dbReference type="Pfam" id="PF13620">
    <property type="entry name" value="CarboxypepD_reg"/>
    <property type="match status" value="1"/>
</dbReference>
<reference evidence="3" key="1">
    <citation type="submission" date="2024-07" db="EMBL/GenBank/DDBJ databases">
        <title>Complete genome sequence of Prevotella sp. YM-2024 GTC17253.</title>
        <authorList>
            <person name="Hayashi M."/>
            <person name="Muto Y."/>
            <person name="Tanaka K."/>
            <person name="Niwa H."/>
        </authorList>
    </citation>
    <scope>NUCLEOTIDE SEQUENCE</scope>
    <source>
        <strain evidence="3">GTC17253</strain>
    </source>
</reference>
<evidence type="ECO:0000256" key="1">
    <source>
        <dbReference type="SAM" id="MobiDB-lite"/>
    </source>
</evidence>
<feature type="compositionally biased region" description="Basic and acidic residues" evidence="1">
    <location>
        <begin position="944"/>
        <end position="960"/>
    </location>
</feature>
<dbReference type="Gene3D" id="2.60.40.1120">
    <property type="entry name" value="Carboxypeptidase-like, regulatory domain"/>
    <property type="match status" value="1"/>
</dbReference>
<dbReference type="SUPFAM" id="SSF56935">
    <property type="entry name" value="Porins"/>
    <property type="match status" value="1"/>
</dbReference>
<dbReference type="Pfam" id="PF14905">
    <property type="entry name" value="OMP_b-brl_3"/>
    <property type="match status" value="1"/>
</dbReference>
<proteinExistence type="predicted"/>
<evidence type="ECO:0000259" key="2">
    <source>
        <dbReference type="Pfam" id="PF14905"/>
    </source>
</evidence>
<feature type="compositionally biased region" description="Gly residues" evidence="1">
    <location>
        <begin position="964"/>
        <end position="982"/>
    </location>
</feature>
<keyword evidence="3" id="KW-0675">Receptor</keyword>
<dbReference type="EMBL" id="AP035785">
    <property type="protein sequence ID" value="BFO70118.1"/>
    <property type="molecule type" value="Genomic_DNA"/>
</dbReference>
<dbReference type="InterPro" id="IPR008969">
    <property type="entry name" value="CarboxyPept-like_regulatory"/>
</dbReference>
<dbReference type="SUPFAM" id="SSF49464">
    <property type="entry name" value="Carboxypeptidase regulatory domain-like"/>
    <property type="match status" value="1"/>
</dbReference>
<feature type="domain" description="Outer membrane protein beta-barrel" evidence="2">
    <location>
        <begin position="455"/>
        <end position="779"/>
    </location>
</feature>
<sequence length="982" mass="109750">MLLLLTTTALFAQNRNITGTLTDKDTKEPLVQTTVQLLRQKDSTFVSGAISNESGEFSVAAPADGRYIVKISSVGYLTVFKPVTVANGTNVALGSIVMNADAIMLKGTTVMGHATKVVLHEDTFMYNAAAYRTPEGSTIEELVKRLPGAEVKSDGTITVNGKEIKKILIDGKEFMTGDTKTALKNLPTSIVDRIKAYDQKSDLSRVTGIDDGEEQAVLDFGLKPGMHKGMFSNIDLSVGTNSRYSDRMMGAYFNEKYRFMLFANANNTNDMGFPGGGGRGNFGMGRQGLIATKMIGANFNYEDKGKLVIDASMRWNHSDGDANTQTSVQNFMAKSGAYSNTNSQNYTRSNSWDGRMRLEWTPDSMTNIMFRPSFTYSTNDSRSVQTSASYNVDPYTLVSSPLLAESIALLASDSLMVNTRNTSSLGYGNNKNVNGVLQYNRKLGHNGRNFTLRVAGNYGSSDSKNLSLSDVHLYQLMNALGNDSTYQTYRWNLMPTRNWGYSAEFTYSEPLWRAVFLQFSYQFQYKYTKSDRSTYDFSHLGNGFFGSIPLLFRGWDNYLGMLPDKLETYEDKDLSRYSAYKNYIHEFNLMLRVIREKYRLNVGVMVQPQHTSYQQDYLGIHVDTTRSVVNVTPTFDFRYKFSNVSNLRISYRGTTSQPSMSQLLDVTDDSDPLNISKGNPGLKPAFTNNFRFFYNNFDEKKQRAFMTFLNYSNTRNSISNMVTYDEKTGGRIVQPQNINGNWNMMGAVMYNTPIDSAGFFNVNTFTNVGYNNYVGYLAVDRTSSSVKNTTRSLSLGERLETTYRNGWLELGLDGSLNFTRSKNQLQRLSNLNTWQFAYGGSVNVTLPWGMSVSTGLHENSRRGYSDASMNTNELVWNAQLSQGFLKGKPLTVSLQFYDILNKQSNLSRAISATQRTDTWYNSINSYAMLHVIYRLNVFGGKDARVGGRRGGPDGPRDGGRGRRPGGFGGFGHGRFGGGPGRF</sequence>
<dbReference type="InterPro" id="IPR041700">
    <property type="entry name" value="OMP_b-brl_3"/>
</dbReference>
<dbReference type="AlphaFoldDB" id="A0AB33IQH0"/>
<feature type="region of interest" description="Disordered" evidence="1">
    <location>
        <begin position="944"/>
        <end position="982"/>
    </location>
</feature>